<dbReference type="KEGG" id="nda:Ndas_1062"/>
<name>D7B1B3_NOCDD</name>
<accession>D7B1B3</accession>
<evidence type="ECO:0000313" key="2">
    <source>
        <dbReference type="Proteomes" id="UP000002219"/>
    </source>
</evidence>
<evidence type="ECO:0000313" key="1">
    <source>
        <dbReference type="EMBL" id="ADH66504.1"/>
    </source>
</evidence>
<dbReference type="STRING" id="446468.Ndas_1062"/>
<gene>
    <name evidence="1" type="ordered locus">Ndas_1062</name>
</gene>
<keyword evidence="2" id="KW-1185">Reference proteome</keyword>
<dbReference type="eggNOG" id="ENOG502Z8YF">
    <property type="taxonomic scope" value="Bacteria"/>
</dbReference>
<dbReference type="Proteomes" id="UP000002219">
    <property type="component" value="Chromosome 1"/>
</dbReference>
<protein>
    <submittedName>
        <fullName evidence="1">Uncharacterized protein</fullName>
    </submittedName>
</protein>
<dbReference type="EMBL" id="CP002040">
    <property type="protein sequence ID" value="ADH66504.1"/>
    <property type="molecule type" value="Genomic_DNA"/>
</dbReference>
<proteinExistence type="predicted"/>
<dbReference type="AlphaFoldDB" id="D7B1B3"/>
<organism evidence="1 2">
    <name type="scientific">Nocardiopsis dassonvillei (strain ATCC 23218 / DSM 43111 / CIP 107115 / JCM 7437 / KCTC 9190 / NBRC 14626 / NCTC 10488 / NRRL B-5397 / IMRU 509)</name>
    <name type="common">Actinomadura dassonvillei</name>
    <dbReference type="NCBI Taxonomy" id="446468"/>
    <lineage>
        <taxon>Bacteria</taxon>
        <taxon>Bacillati</taxon>
        <taxon>Actinomycetota</taxon>
        <taxon>Actinomycetes</taxon>
        <taxon>Streptosporangiales</taxon>
        <taxon>Nocardiopsidaceae</taxon>
        <taxon>Nocardiopsis</taxon>
    </lineage>
</organism>
<dbReference type="Gene3D" id="3.90.70.10">
    <property type="entry name" value="Cysteine proteinases"/>
    <property type="match status" value="1"/>
</dbReference>
<sequence>MTDTWYRGSGPYCYSNCLVMMLGGDAPDAAVVETVTGSPFGVQLEDGLAFFDPCGWNPGIGVDEALTALGWTARTTSGGDADTAFGRLIAALDEGPVMVGPVEMGHLRHQPGMTGPIGADHYVVVLGADDTHVTLHDPQGHPYARLPRAAFAAAWRAESVAYAEPYTMRTEFTRVGRVDAARAVGAAVPRAVDWLGGANGDAALALADLVGRGCDPELRGHLVGFAVRVGARRLADAAACLRGVGHADAAATLTGQARLVGSLQYPLVTGDDGAAAAVLRDLAPTYGVLRDQLAGFRNREGASTAAPGGSGGR</sequence>
<dbReference type="RefSeq" id="WP_013152111.1">
    <property type="nucleotide sequence ID" value="NC_014210.1"/>
</dbReference>
<dbReference type="OrthoDB" id="8065844at2"/>
<dbReference type="GeneID" id="91489144"/>
<reference evidence="1 2" key="1">
    <citation type="journal article" date="2010" name="Stand. Genomic Sci.">
        <title>Complete genome sequence of Nocardiopsis dassonvillei type strain (IMRU 509).</title>
        <authorList>
            <person name="Sun H."/>
            <person name="Lapidus A."/>
            <person name="Nolan M."/>
            <person name="Lucas S."/>
            <person name="Del Rio T.G."/>
            <person name="Tice H."/>
            <person name="Cheng J.F."/>
            <person name="Tapia R."/>
            <person name="Han C."/>
            <person name="Goodwin L."/>
            <person name="Pitluck S."/>
            <person name="Pagani I."/>
            <person name="Ivanova N."/>
            <person name="Mavromatis K."/>
            <person name="Mikhailova N."/>
            <person name="Pati A."/>
            <person name="Chen A."/>
            <person name="Palaniappan K."/>
            <person name="Land M."/>
            <person name="Hauser L."/>
            <person name="Chang Y.J."/>
            <person name="Jeffries C.D."/>
            <person name="Djao O.D."/>
            <person name="Rohde M."/>
            <person name="Sikorski J."/>
            <person name="Goker M."/>
            <person name="Woyke T."/>
            <person name="Bristow J."/>
            <person name="Eisen J.A."/>
            <person name="Markowitz V."/>
            <person name="Hugenholtz P."/>
            <person name="Kyrpides N.C."/>
            <person name="Klenk H.P."/>
        </authorList>
    </citation>
    <scope>NUCLEOTIDE SEQUENCE [LARGE SCALE GENOMIC DNA]</scope>
    <source>
        <strain evidence="2">ATCC 23218 / DSM 43111 / CIP 107115 / JCM 7437 / KCTC 9190 / NBRC 14626 / NCTC 10488 / NRRL B-5397 / IMRU 509</strain>
    </source>
</reference>
<dbReference type="HOGENOM" id="CLU_860368_0_0_11"/>